<dbReference type="PANTHER" id="PTHR37422:SF17">
    <property type="entry name" value="O-ANTIGEN LIGASE"/>
    <property type="match status" value="1"/>
</dbReference>
<keyword evidence="4 5" id="KW-0472">Membrane</keyword>
<feature type="transmembrane region" description="Helical" evidence="5">
    <location>
        <begin position="41"/>
        <end position="61"/>
    </location>
</feature>
<dbReference type="Pfam" id="PF04932">
    <property type="entry name" value="Wzy_C"/>
    <property type="match status" value="1"/>
</dbReference>
<evidence type="ECO:0000256" key="1">
    <source>
        <dbReference type="ARBA" id="ARBA00004141"/>
    </source>
</evidence>
<feature type="transmembrane region" description="Helical" evidence="5">
    <location>
        <begin position="73"/>
        <end position="92"/>
    </location>
</feature>
<feature type="transmembrane region" description="Helical" evidence="5">
    <location>
        <begin position="143"/>
        <end position="160"/>
    </location>
</feature>
<evidence type="ECO:0000256" key="5">
    <source>
        <dbReference type="SAM" id="Phobius"/>
    </source>
</evidence>
<dbReference type="GO" id="GO:0016874">
    <property type="term" value="F:ligase activity"/>
    <property type="evidence" value="ECO:0007669"/>
    <property type="project" value="UniProtKB-KW"/>
</dbReference>
<dbReference type="EMBL" id="CP100595">
    <property type="protein sequence ID" value="UTJ05675.1"/>
    <property type="molecule type" value="Genomic_DNA"/>
</dbReference>
<organism evidence="7 8">
    <name type="scientific">Arcobacter roscoffensis</name>
    <dbReference type="NCBI Taxonomy" id="2961520"/>
    <lineage>
        <taxon>Bacteria</taxon>
        <taxon>Pseudomonadati</taxon>
        <taxon>Campylobacterota</taxon>
        <taxon>Epsilonproteobacteria</taxon>
        <taxon>Campylobacterales</taxon>
        <taxon>Arcobacteraceae</taxon>
        <taxon>Arcobacter</taxon>
    </lineage>
</organism>
<protein>
    <submittedName>
        <fullName evidence="7">O-antigen ligase family protein</fullName>
    </submittedName>
</protein>
<keyword evidence="8" id="KW-1185">Reference proteome</keyword>
<feature type="transmembrane region" description="Helical" evidence="5">
    <location>
        <begin position="284"/>
        <end position="308"/>
    </location>
</feature>
<dbReference type="InterPro" id="IPR007016">
    <property type="entry name" value="O-antigen_ligase-rel_domated"/>
</dbReference>
<evidence type="ECO:0000259" key="6">
    <source>
        <dbReference type="Pfam" id="PF04932"/>
    </source>
</evidence>
<feature type="transmembrane region" description="Helical" evidence="5">
    <location>
        <begin position="207"/>
        <end position="225"/>
    </location>
</feature>
<dbReference type="InterPro" id="IPR051533">
    <property type="entry name" value="WaaL-like"/>
</dbReference>
<feature type="transmembrane region" description="Helical" evidence="5">
    <location>
        <begin position="317"/>
        <end position="336"/>
    </location>
</feature>
<feature type="transmembrane region" description="Helical" evidence="5">
    <location>
        <begin position="6"/>
        <end position="26"/>
    </location>
</feature>
<reference evidence="7" key="1">
    <citation type="submission" date="2022-07" db="EMBL/GenBank/DDBJ databases">
        <title>Arcobacter roscoffensis sp. nov., a marine bacterium isolated from coastal seawater collected from Roscoff, France.</title>
        <authorList>
            <person name="Pascual J."/>
            <person name="Lepeaux C."/>
            <person name="Methner A."/>
            <person name="Overmann J."/>
        </authorList>
    </citation>
    <scope>NUCLEOTIDE SEQUENCE</scope>
    <source>
        <strain evidence="7">ARW1-2F2</strain>
    </source>
</reference>
<gene>
    <name evidence="7" type="ORF">NJU99_10425</name>
</gene>
<name>A0ABY5E4H4_9BACT</name>
<accession>A0ABY5E4H4</accession>
<evidence type="ECO:0000313" key="8">
    <source>
        <dbReference type="Proteomes" id="UP001060012"/>
    </source>
</evidence>
<sequence>MSIPFKNAIFQGSMALIILFFIYSLFKHKDYSILIENLRKVRYLSIGFFLIVFSMILSNLVNPENLSEKSWHTTFMFVIRYGLIFVCLAYFYKKKYFEEKFVKILVYSSLTYLALLGLYELILNPSILNGIGIHGTLNNRNSFGLHMGMGVVLSAILFTYNKKVAVILFSIFTFLMIFSFSRSSWVASFASIFVLMVFNYREIKMNHILYIFGFIGLLLAVYFSSDSLQMRFSQLLEGYSSHRTTIWLHTIEFIKLNPIIGYGIDSWASLPNTYLNKFPDPHNMVLEILLYTGLIGFFFCFFTIFIILKEIVKSKNCLYLSVSIYFLVITQFDFGAFFTKEILSFLTIFVFLIYSKKFKEE</sequence>
<proteinExistence type="predicted"/>
<keyword evidence="7" id="KW-0436">Ligase</keyword>
<evidence type="ECO:0000256" key="2">
    <source>
        <dbReference type="ARBA" id="ARBA00022692"/>
    </source>
</evidence>
<feature type="transmembrane region" description="Helical" evidence="5">
    <location>
        <begin position="167"/>
        <end position="195"/>
    </location>
</feature>
<feature type="transmembrane region" description="Helical" evidence="5">
    <location>
        <begin position="104"/>
        <end position="123"/>
    </location>
</feature>
<comment type="subcellular location">
    <subcellularLocation>
        <location evidence="1">Membrane</location>
        <topology evidence="1">Multi-pass membrane protein</topology>
    </subcellularLocation>
</comment>
<evidence type="ECO:0000256" key="4">
    <source>
        <dbReference type="ARBA" id="ARBA00023136"/>
    </source>
</evidence>
<keyword evidence="2 5" id="KW-0812">Transmembrane</keyword>
<keyword evidence="3 5" id="KW-1133">Transmembrane helix</keyword>
<evidence type="ECO:0000256" key="3">
    <source>
        <dbReference type="ARBA" id="ARBA00022989"/>
    </source>
</evidence>
<dbReference type="Proteomes" id="UP001060012">
    <property type="component" value="Chromosome"/>
</dbReference>
<dbReference type="RefSeq" id="WP_254575856.1">
    <property type="nucleotide sequence ID" value="NZ_CP100595.1"/>
</dbReference>
<feature type="domain" description="O-antigen ligase-related" evidence="6">
    <location>
        <begin position="168"/>
        <end position="299"/>
    </location>
</feature>
<evidence type="ECO:0000313" key="7">
    <source>
        <dbReference type="EMBL" id="UTJ05675.1"/>
    </source>
</evidence>
<dbReference type="PANTHER" id="PTHR37422">
    <property type="entry name" value="TEICHURONIC ACID BIOSYNTHESIS PROTEIN TUAE"/>
    <property type="match status" value="1"/>
</dbReference>